<dbReference type="STRING" id="993073.AS029_12920"/>
<evidence type="ECO:0000313" key="2">
    <source>
        <dbReference type="EMBL" id="SDC71747.1"/>
    </source>
</evidence>
<accession>A0A1G6NWX6</accession>
<reference evidence="2 3" key="1">
    <citation type="submission" date="2016-09" db="EMBL/GenBank/DDBJ databases">
        <authorList>
            <person name="Capua I."/>
            <person name="De Benedictis P."/>
            <person name="Joannis T."/>
            <person name="Lombin L.H."/>
            <person name="Cattoli G."/>
        </authorList>
    </citation>
    <scope>NUCLEOTIDE SEQUENCE [LARGE SCALE GENOMIC DNA]</scope>
    <source>
        <strain evidence="2 3">NIO-1002</strain>
    </source>
</reference>
<dbReference type="RefSeq" id="WP_058232995.1">
    <property type="nucleotide sequence ID" value="NZ_FMYG01000006.1"/>
</dbReference>
<keyword evidence="1" id="KW-0472">Membrane</keyword>
<feature type="transmembrane region" description="Helical" evidence="1">
    <location>
        <begin position="84"/>
        <end position="103"/>
    </location>
</feature>
<dbReference type="EMBL" id="FMYG01000006">
    <property type="protein sequence ID" value="SDC71747.1"/>
    <property type="molecule type" value="Genomic_DNA"/>
</dbReference>
<evidence type="ECO:0000313" key="3">
    <source>
        <dbReference type="Proteomes" id="UP000183203"/>
    </source>
</evidence>
<dbReference type="AlphaFoldDB" id="A0A1G6NWX6"/>
<protein>
    <submittedName>
        <fullName evidence="2">Uncharacterized protein</fullName>
    </submittedName>
</protein>
<evidence type="ECO:0000256" key="1">
    <source>
        <dbReference type="SAM" id="Phobius"/>
    </source>
</evidence>
<proteinExistence type="predicted"/>
<name>A0A1G6NWX6_9MICO</name>
<feature type="transmembrane region" description="Helical" evidence="1">
    <location>
        <begin position="12"/>
        <end position="38"/>
    </location>
</feature>
<organism evidence="2 3">
    <name type="scientific">Microbacterium enclense</name>
    <dbReference type="NCBI Taxonomy" id="993073"/>
    <lineage>
        <taxon>Bacteria</taxon>
        <taxon>Bacillati</taxon>
        <taxon>Actinomycetota</taxon>
        <taxon>Actinomycetes</taxon>
        <taxon>Micrococcales</taxon>
        <taxon>Microbacteriaceae</taxon>
        <taxon>Microbacterium</taxon>
    </lineage>
</organism>
<feature type="transmembrane region" description="Helical" evidence="1">
    <location>
        <begin position="58"/>
        <end position="77"/>
    </location>
</feature>
<keyword evidence="1" id="KW-1133">Transmembrane helix</keyword>
<feature type="transmembrane region" description="Helical" evidence="1">
    <location>
        <begin position="109"/>
        <end position="131"/>
    </location>
</feature>
<sequence length="141" mass="14956">MTVIPTAWRYKLAHIYLAEIITVILGAGAGVFGATIVATPDAYQRVPSFAQAFALVPPPWWGLAMVVLSVLMVAMLVHSRAAAAIPTFLLGIVWVLWVLPIAFSPNFAPSAPIVYTVLALLTLVAGMACLVQRGEIDGGRA</sequence>
<keyword evidence="1" id="KW-0812">Transmembrane</keyword>
<gene>
    <name evidence="2" type="ORF">SAMN05216418_2864</name>
</gene>
<dbReference type="Proteomes" id="UP000183203">
    <property type="component" value="Unassembled WGS sequence"/>
</dbReference>